<dbReference type="Gene3D" id="3.60.15.10">
    <property type="entry name" value="Ribonuclease Z/Hydroxyacylglutathione hydrolase-like"/>
    <property type="match status" value="1"/>
</dbReference>
<accession>A0A1V2UL71</accession>
<dbReference type="EMBL" id="JABCAG010000020">
    <property type="protein sequence ID" value="NMP58457.1"/>
    <property type="molecule type" value="Genomic_DNA"/>
</dbReference>
<dbReference type="Proteomes" id="UP000557857">
    <property type="component" value="Unassembled WGS sequence"/>
</dbReference>
<dbReference type="InterPro" id="IPR042173">
    <property type="entry name" value="RNase_J_2"/>
</dbReference>
<evidence type="ECO:0000313" key="7">
    <source>
        <dbReference type="Proteomes" id="UP000557857"/>
    </source>
</evidence>
<dbReference type="GO" id="GO:0003723">
    <property type="term" value="F:RNA binding"/>
    <property type="evidence" value="ECO:0007669"/>
    <property type="project" value="UniProtKB-KW"/>
</dbReference>
<dbReference type="PANTHER" id="PTHR43694">
    <property type="entry name" value="RIBONUCLEASE J"/>
    <property type="match status" value="1"/>
</dbReference>
<evidence type="ECO:0000259" key="3">
    <source>
        <dbReference type="SMART" id="SM00849"/>
    </source>
</evidence>
<evidence type="ECO:0000313" key="5">
    <source>
        <dbReference type="EMBL" id="ONN44003.1"/>
    </source>
</evidence>
<organism evidence="5 6">
    <name type="scientific">Enterococcus mundtii</name>
    <dbReference type="NCBI Taxonomy" id="53346"/>
    <lineage>
        <taxon>Bacteria</taxon>
        <taxon>Bacillati</taxon>
        <taxon>Bacillota</taxon>
        <taxon>Bacilli</taxon>
        <taxon>Lactobacillales</taxon>
        <taxon>Enterococcaceae</taxon>
        <taxon>Enterococcus</taxon>
    </lineage>
</organism>
<dbReference type="GO" id="GO:0004527">
    <property type="term" value="F:exonuclease activity"/>
    <property type="evidence" value="ECO:0007669"/>
    <property type="project" value="UniProtKB-KW"/>
</dbReference>
<dbReference type="InterPro" id="IPR001279">
    <property type="entry name" value="Metallo-B-lactamas"/>
</dbReference>
<reference evidence="4 7" key="2">
    <citation type="submission" date="2020-04" db="EMBL/GenBank/DDBJ databases">
        <authorList>
            <person name="Abaymova A."/>
            <person name="Teymurazov M."/>
            <person name="Tazyna O."/>
            <person name="Chatushin Y."/>
            <person name="Svetoch E."/>
            <person name="Pereligyn V."/>
            <person name="Pohylenko V."/>
            <person name="Platonov M."/>
            <person name="Kartsev N."/>
            <person name="Skryabin Y."/>
            <person name="Sizova A."/>
            <person name="Solomentsev V."/>
            <person name="Kislichkina A."/>
            <person name="Bogun A."/>
        </authorList>
    </citation>
    <scope>NUCLEOTIDE SEQUENCE [LARGE SCALE GENOMIC DNA]</scope>
    <source>
        <strain evidence="4">SCPM-O-B-8398</strain>
        <strain evidence="7">SCPM-O-B-8398 (E28)</strain>
    </source>
</reference>
<keyword evidence="1" id="KW-0269">Exonuclease</keyword>
<evidence type="ECO:0000313" key="6">
    <source>
        <dbReference type="Proteomes" id="UP000189299"/>
    </source>
</evidence>
<evidence type="ECO:0000256" key="1">
    <source>
        <dbReference type="ARBA" id="ARBA00022839"/>
    </source>
</evidence>
<dbReference type="Pfam" id="PF12706">
    <property type="entry name" value="Lactamase_B_2"/>
    <property type="match status" value="1"/>
</dbReference>
<dbReference type="AlphaFoldDB" id="A0A1V2UL71"/>
<feature type="domain" description="Metallo-beta-lactamase" evidence="3">
    <location>
        <begin position="21"/>
        <end position="215"/>
    </location>
</feature>
<dbReference type="STRING" id="53346.A5802_001091"/>
<sequence length="426" mass="48417">MGSKANQKTSITFHSGLMTIGGTVIEVAYGDDRIFFDFGTEYHPEINLPNEELPTLLDVGFIPAIDIYDPRLTTQKQETKFKNTAVFLSHVHLDHTKMINYLDPKIPLYTLEPTKDLLESLNRNGTFLLPSPYIEGNTRMIKTIAPDQDIHIGEITIRLFPVDHDAYGAAAFLIETPTALIAYSGDLRLHGFDRHLTEEFCEAAQKVDVLMLEGVSISFPEKEKKHVTSPDSERGLTEQLVKLIQENENRQLTFNFYPANIKRWEALIDASPRQVVVEAEMALLLQKVAKREVPYYYAEKKERIDTLDPQLEYSYDTLLADSTDYFWQFVGKVDSLQKGGLYIHSDAQPLGEFDPQYAIFRASFEKQQVEFKQLSLSGHAKPAALAEIIDRIKPAMLVPIHTLKPESMHNPYGSRVLVQRGETIQL</sequence>
<reference evidence="5 6" key="1">
    <citation type="submission" date="2016-12" db="EMBL/GenBank/DDBJ databases">
        <authorList>
            <person name="Song W.-J."/>
            <person name="Kurnit D.M."/>
        </authorList>
    </citation>
    <scope>NUCLEOTIDE SEQUENCE [LARGE SCALE GENOMIC DNA]</scope>
    <source>
        <strain evidence="5 6">CGB1038-1_S1</strain>
    </source>
</reference>
<name>A0A1V2UL71_ENTMU</name>
<dbReference type="EMBL" id="MSTR01000003">
    <property type="protein sequence ID" value="ONN44003.1"/>
    <property type="molecule type" value="Genomic_DNA"/>
</dbReference>
<protein>
    <submittedName>
        <fullName evidence="5">MBL fold metallo-hydrolase</fullName>
    </submittedName>
</protein>
<dbReference type="OrthoDB" id="9803916at2"/>
<dbReference type="InterPro" id="IPR036866">
    <property type="entry name" value="RibonucZ/Hydroxyglut_hydro"/>
</dbReference>
<keyword evidence="5" id="KW-0378">Hydrolase</keyword>
<dbReference type="PANTHER" id="PTHR43694:SF1">
    <property type="entry name" value="RIBONUCLEASE J"/>
    <property type="match status" value="1"/>
</dbReference>
<keyword evidence="1" id="KW-0540">Nuclease</keyword>
<evidence type="ECO:0000313" key="4">
    <source>
        <dbReference type="EMBL" id="NMP58457.1"/>
    </source>
</evidence>
<evidence type="ECO:0000256" key="2">
    <source>
        <dbReference type="ARBA" id="ARBA00022884"/>
    </source>
</evidence>
<keyword evidence="2" id="KW-0694">RNA-binding</keyword>
<dbReference type="SMART" id="SM00849">
    <property type="entry name" value="Lactamase_B"/>
    <property type="match status" value="1"/>
</dbReference>
<comment type="caution">
    <text evidence="5">The sequence shown here is derived from an EMBL/GenBank/DDBJ whole genome shotgun (WGS) entry which is preliminary data.</text>
</comment>
<dbReference type="RefSeq" id="WP_062805201.1">
    <property type="nucleotide sequence ID" value="NZ_CABMMO010000003.1"/>
</dbReference>
<dbReference type="Gene3D" id="3.40.50.10710">
    <property type="entry name" value="Metallo-hydrolase/oxidoreductase"/>
    <property type="match status" value="1"/>
</dbReference>
<dbReference type="CDD" id="cd07732">
    <property type="entry name" value="metallo-hydrolase-like_MBL-fold"/>
    <property type="match status" value="1"/>
</dbReference>
<proteinExistence type="predicted"/>
<gene>
    <name evidence="5" type="ORF">BTN92_03965</name>
    <name evidence="4" type="ORF">HI921_08265</name>
</gene>
<dbReference type="Proteomes" id="UP000189299">
    <property type="component" value="Unassembled WGS sequence"/>
</dbReference>
<dbReference type="SUPFAM" id="SSF56281">
    <property type="entry name" value="Metallo-hydrolase/oxidoreductase"/>
    <property type="match status" value="1"/>
</dbReference>